<comment type="similarity">
    <text evidence="1">Belongs to the small heat shock protein (HSP20) family.</text>
</comment>
<dbReference type="SUPFAM" id="SSF49764">
    <property type="entry name" value="HSP20-like chaperones"/>
    <property type="match status" value="1"/>
</dbReference>
<keyword evidence="5" id="KW-1185">Reference proteome</keyword>
<sequence>MDRDDREDPFGDFFEEIERMMNEMANASASAGPGAEDAGFGSETHVDAYTTDDGVRLIADLPAVSKEEISLQCDGEALTISAVSDRREYDETVDLPAPVDEHSAEATFNNGILEVEFDRDDDSASIDLS</sequence>
<evidence type="ECO:0000313" key="4">
    <source>
        <dbReference type="EMBL" id="MFC6771117.1"/>
    </source>
</evidence>
<dbReference type="InterPro" id="IPR040612">
    <property type="entry name" value="ArsA_HSP20-like"/>
</dbReference>
<dbReference type="EMBL" id="JBHSWT010000270">
    <property type="protein sequence ID" value="MFC6771117.1"/>
    <property type="molecule type" value="Genomic_DNA"/>
</dbReference>
<evidence type="ECO:0000313" key="5">
    <source>
        <dbReference type="Proteomes" id="UP001596274"/>
    </source>
</evidence>
<dbReference type="CDD" id="cd06464">
    <property type="entry name" value="ACD_sHsps-like"/>
    <property type="match status" value="1"/>
</dbReference>
<accession>A0ABD5T5H1</accession>
<dbReference type="Pfam" id="PF17886">
    <property type="entry name" value="ArsA_HSP20"/>
    <property type="match status" value="1"/>
</dbReference>
<organism evidence="4 5">
    <name type="scientific">Halorubrum pallidum</name>
    <dbReference type="NCBI Taxonomy" id="1526114"/>
    <lineage>
        <taxon>Archaea</taxon>
        <taxon>Methanobacteriati</taxon>
        <taxon>Methanobacteriota</taxon>
        <taxon>Stenosarchaea group</taxon>
        <taxon>Halobacteria</taxon>
        <taxon>Halobacteriales</taxon>
        <taxon>Haloferacaceae</taxon>
        <taxon>Halorubrum</taxon>
    </lineage>
</organism>
<gene>
    <name evidence="4" type="ORF">ACFQDD_06240</name>
</gene>
<dbReference type="Proteomes" id="UP001596274">
    <property type="component" value="Unassembled WGS sequence"/>
</dbReference>
<feature type="region of interest" description="Disordered" evidence="2">
    <location>
        <begin position="26"/>
        <end position="46"/>
    </location>
</feature>
<reference evidence="4 5" key="1">
    <citation type="journal article" date="2019" name="Int. J. Syst. Evol. Microbiol.">
        <title>The Global Catalogue of Microorganisms (GCM) 10K type strain sequencing project: providing services to taxonomists for standard genome sequencing and annotation.</title>
        <authorList>
            <consortium name="The Broad Institute Genomics Platform"/>
            <consortium name="The Broad Institute Genome Sequencing Center for Infectious Disease"/>
            <person name="Wu L."/>
            <person name="Ma J."/>
        </authorList>
    </citation>
    <scope>NUCLEOTIDE SEQUENCE [LARGE SCALE GENOMIC DNA]</scope>
    <source>
        <strain evidence="4 5">PJ61</strain>
    </source>
</reference>
<evidence type="ECO:0000259" key="3">
    <source>
        <dbReference type="PROSITE" id="PS01031"/>
    </source>
</evidence>
<dbReference type="InterPro" id="IPR008978">
    <property type="entry name" value="HSP20-like_chaperone"/>
</dbReference>
<proteinExistence type="inferred from homology"/>
<dbReference type="AlphaFoldDB" id="A0ABD5T5H1"/>
<name>A0ABD5T5H1_9EURY</name>
<dbReference type="InterPro" id="IPR002068">
    <property type="entry name" value="A-crystallin/Hsp20_dom"/>
</dbReference>
<evidence type="ECO:0000256" key="1">
    <source>
        <dbReference type="PROSITE-ProRule" id="PRU00285"/>
    </source>
</evidence>
<dbReference type="PROSITE" id="PS01031">
    <property type="entry name" value="SHSP"/>
    <property type="match status" value="1"/>
</dbReference>
<evidence type="ECO:0000256" key="2">
    <source>
        <dbReference type="SAM" id="MobiDB-lite"/>
    </source>
</evidence>
<protein>
    <submittedName>
        <fullName evidence="4">Hsp20/alpha crystallin family protein</fullName>
    </submittedName>
</protein>
<feature type="domain" description="SHSP" evidence="3">
    <location>
        <begin position="37"/>
        <end position="129"/>
    </location>
</feature>
<comment type="caution">
    <text evidence="4">The sequence shown here is derived from an EMBL/GenBank/DDBJ whole genome shotgun (WGS) entry which is preliminary data.</text>
</comment>
<dbReference type="Gene3D" id="2.60.40.790">
    <property type="match status" value="1"/>
</dbReference>